<gene>
    <name evidence="15" type="ORF">BSK52_16425</name>
</gene>
<dbReference type="AlphaFoldDB" id="A0A1R0XVN6"/>
<reference evidence="15 16" key="1">
    <citation type="submission" date="2016-10" db="EMBL/GenBank/DDBJ databases">
        <title>Paenibacillus species isolates.</title>
        <authorList>
            <person name="Beno S.M."/>
        </authorList>
    </citation>
    <scope>NUCLEOTIDE SEQUENCE [LARGE SCALE GENOMIC DNA]</scope>
    <source>
        <strain evidence="15 16">FSL H7-0710</strain>
    </source>
</reference>
<evidence type="ECO:0000256" key="3">
    <source>
        <dbReference type="ARBA" id="ARBA00012438"/>
    </source>
</evidence>
<dbReference type="InterPro" id="IPR003660">
    <property type="entry name" value="HAMP_dom"/>
</dbReference>
<keyword evidence="4" id="KW-1003">Cell membrane</keyword>
<keyword evidence="12" id="KW-0812">Transmembrane</keyword>
<evidence type="ECO:0000256" key="2">
    <source>
        <dbReference type="ARBA" id="ARBA00004651"/>
    </source>
</evidence>
<dbReference type="InterPro" id="IPR004358">
    <property type="entry name" value="Sig_transdc_His_kin-like_C"/>
</dbReference>
<feature type="transmembrane region" description="Helical" evidence="12">
    <location>
        <begin position="52"/>
        <end position="72"/>
    </location>
</feature>
<dbReference type="GO" id="GO:0000155">
    <property type="term" value="F:phosphorelay sensor kinase activity"/>
    <property type="evidence" value="ECO:0007669"/>
    <property type="project" value="InterPro"/>
</dbReference>
<dbReference type="RefSeq" id="WP_076119912.1">
    <property type="nucleotide sequence ID" value="NZ_MPTC01000014.1"/>
</dbReference>
<evidence type="ECO:0000256" key="10">
    <source>
        <dbReference type="ARBA" id="ARBA00023012"/>
    </source>
</evidence>
<keyword evidence="7" id="KW-0547">Nucleotide-binding</keyword>
<proteinExistence type="predicted"/>
<evidence type="ECO:0000256" key="12">
    <source>
        <dbReference type="SAM" id="Phobius"/>
    </source>
</evidence>
<dbReference type="PANTHER" id="PTHR43711:SF1">
    <property type="entry name" value="HISTIDINE KINASE 1"/>
    <property type="match status" value="1"/>
</dbReference>
<comment type="caution">
    <text evidence="15">The sequence shown here is derived from an EMBL/GenBank/DDBJ whole genome shotgun (WGS) entry which is preliminary data.</text>
</comment>
<evidence type="ECO:0000313" key="16">
    <source>
        <dbReference type="Proteomes" id="UP000187439"/>
    </source>
</evidence>
<dbReference type="SMART" id="SM00388">
    <property type="entry name" value="HisKA"/>
    <property type="match status" value="1"/>
</dbReference>
<feature type="transmembrane region" description="Helical" evidence="12">
    <location>
        <begin position="21"/>
        <end position="40"/>
    </location>
</feature>
<dbReference type="Gene3D" id="3.30.565.10">
    <property type="entry name" value="Histidine kinase-like ATPase, C-terminal domain"/>
    <property type="match status" value="1"/>
</dbReference>
<accession>A0A1R0XVN6</accession>
<evidence type="ECO:0000256" key="1">
    <source>
        <dbReference type="ARBA" id="ARBA00000085"/>
    </source>
</evidence>
<keyword evidence="12" id="KW-1133">Transmembrane helix</keyword>
<dbReference type="FunFam" id="1.10.287.130:FF:000001">
    <property type="entry name" value="Two-component sensor histidine kinase"/>
    <property type="match status" value="1"/>
</dbReference>
<sequence>MRKEQNQDARIKSQHFSWKEFVWTYFVLMTLTAGQSMIYNAYVPSENVPTEFIFGMVGYWIIVTFIFCLITARQKYNAFDKPMKKLSMAAKQVAEGDFSIYLEPVHRADKKDYVDVMFEDFNRMVEELGSIETLKNDFISNVSHEIKTPLAVIQSYAMALQKDDLPKELRKDYTDTIITASQKLSTLVINILKLNKLENQEINQIADPYDLCRQLCDCALTFEKSWEEKNITFVAAIEDRAIIHADEGMLEIVWLNLISNALKFTAPGGTITLTQTSDEDTITVMVTDNGCGMDEATLRHIFDKFYQGDTSHSAEGNGLGLTLSLRVIELLGGVISVQSEPNIGTTFTVKLKAGN</sequence>
<dbReference type="InterPro" id="IPR003661">
    <property type="entry name" value="HisK_dim/P_dom"/>
</dbReference>
<evidence type="ECO:0000313" key="15">
    <source>
        <dbReference type="EMBL" id="OMD39211.1"/>
    </source>
</evidence>
<dbReference type="PRINTS" id="PR00344">
    <property type="entry name" value="BCTRLSENSOR"/>
</dbReference>
<dbReference type="Pfam" id="PF00512">
    <property type="entry name" value="HisKA"/>
    <property type="match status" value="1"/>
</dbReference>
<comment type="catalytic activity">
    <reaction evidence="1">
        <text>ATP + protein L-histidine = ADP + protein N-phospho-L-histidine.</text>
        <dbReference type="EC" id="2.7.13.3"/>
    </reaction>
</comment>
<dbReference type="Gene3D" id="1.10.287.130">
    <property type="match status" value="1"/>
</dbReference>
<dbReference type="InterPro" id="IPR036890">
    <property type="entry name" value="HATPase_C_sf"/>
</dbReference>
<keyword evidence="9" id="KW-0067">ATP-binding</keyword>
<dbReference type="SUPFAM" id="SSF47384">
    <property type="entry name" value="Homodimeric domain of signal transducing histidine kinase"/>
    <property type="match status" value="1"/>
</dbReference>
<dbReference type="FunFam" id="3.30.565.10:FF:000006">
    <property type="entry name" value="Sensor histidine kinase WalK"/>
    <property type="match status" value="1"/>
</dbReference>
<dbReference type="InterPro" id="IPR050736">
    <property type="entry name" value="Sensor_HK_Regulatory"/>
</dbReference>
<evidence type="ECO:0000256" key="7">
    <source>
        <dbReference type="ARBA" id="ARBA00022741"/>
    </source>
</evidence>
<dbReference type="Proteomes" id="UP000187439">
    <property type="component" value="Unassembled WGS sequence"/>
</dbReference>
<dbReference type="SMART" id="SM00304">
    <property type="entry name" value="HAMP"/>
    <property type="match status" value="2"/>
</dbReference>
<dbReference type="InterPro" id="IPR003594">
    <property type="entry name" value="HATPase_dom"/>
</dbReference>
<dbReference type="PROSITE" id="PS50885">
    <property type="entry name" value="HAMP"/>
    <property type="match status" value="1"/>
</dbReference>
<dbReference type="Pfam" id="PF02518">
    <property type="entry name" value="HATPase_c"/>
    <property type="match status" value="1"/>
</dbReference>
<evidence type="ECO:0000256" key="6">
    <source>
        <dbReference type="ARBA" id="ARBA00022679"/>
    </source>
</evidence>
<evidence type="ECO:0000259" key="14">
    <source>
        <dbReference type="PROSITE" id="PS50885"/>
    </source>
</evidence>
<keyword evidence="5" id="KW-0597">Phosphoprotein</keyword>
<keyword evidence="6" id="KW-0808">Transferase</keyword>
<dbReference type="PROSITE" id="PS50109">
    <property type="entry name" value="HIS_KIN"/>
    <property type="match status" value="1"/>
</dbReference>
<evidence type="ECO:0000256" key="9">
    <source>
        <dbReference type="ARBA" id="ARBA00022840"/>
    </source>
</evidence>
<comment type="subcellular location">
    <subcellularLocation>
        <location evidence="2">Cell membrane</location>
        <topology evidence="2">Multi-pass membrane protein</topology>
    </subcellularLocation>
</comment>
<evidence type="ECO:0000256" key="4">
    <source>
        <dbReference type="ARBA" id="ARBA00022475"/>
    </source>
</evidence>
<feature type="domain" description="Histidine kinase" evidence="13">
    <location>
        <begin position="141"/>
        <end position="355"/>
    </location>
</feature>
<name>A0A1R0XVN6_9BACL</name>
<dbReference type="InterPro" id="IPR036097">
    <property type="entry name" value="HisK_dim/P_sf"/>
</dbReference>
<dbReference type="GO" id="GO:0005524">
    <property type="term" value="F:ATP binding"/>
    <property type="evidence" value="ECO:0007669"/>
    <property type="project" value="UniProtKB-KW"/>
</dbReference>
<dbReference type="EC" id="2.7.13.3" evidence="3"/>
<keyword evidence="8 15" id="KW-0418">Kinase</keyword>
<dbReference type="SUPFAM" id="SSF158472">
    <property type="entry name" value="HAMP domain-like"/>
    <property type="match status" value="1"/>
</dbReference>
<feature type="domain" description="HAMP" evidence="14">
    <location>
        <begin position="77"/>
        <end position="133"/>
    </location>
</feature>
<protein>
    <recommendedName>
        <fullName evidence="3">histidine kinase</fullName>
        <ecNumber evidence="3">2.7.13.3</ecNumber>
    </recommendedName>
</protein>
<dbReference type="CDD" id="cd00075">
    <property type="entry name" value="HATPase"/>
    <property type="match status" value="1"/>
</dbReference>
<dbReference type="SUPFAM" id="SSF55874">
    <property type="entry name" value="ATPase domain of HSP90 chaperone/DNA topoisomerase II/histidine kinase"/>
    <property type="match status" value="1"/>
</dbReference>
<dbReference type="CDD" id="cd00082">
    <property type="entry name" value="HisKA"/>
    <property type="match status" value="1"/>
</dbReference>
<dbReference type="Gene3D" id="6.10.340.10">
    <property type="match status" value="1"/>
</dbReference>
<keyword evidence="11 12" id="KW-0472">Membrane</keyword>
<organism evidence="15 16">
    <name type="scientific">Paenibacillus odorifer</name>
    <dbReference type="NCBI Taxonomy" id="189426"/>
    <lineage>
        <taxon>Bacteria</taxon>
        <taxon>Bacillati</taxon>
        <taxon>Bacillota</taxon>
        <taxon>Bacilli</taxon>
        <taxon>Bacillales</taxon>
        <taxon>Paenibacillaceae</taxon>
        <taxon>Paenibacillus</taxon>
    </lineage>
</organism>
<evidence type="ECO:0000256" key="8">
    <source>
        <dbReference type="ARBA" id="ARBA00022777"/>
    </source>
</evidence>
<keyword evidence="10" id="KW-0902">Two-component regulatory system</keyword>
<dbReference type="OrthoDB" id="9813151at2"/>
<dbReference type="EMBL" id="MPTC01000014">
    <property type="protein sequence ID" value="OMD39211.1"/>
    <property type="molecule type" value="Genomic_DNA"/>
</dbReference>
<dbReference type="PANTHER" id="PTHR43711">
    <property type="entry name" value="TWO-COMPONENT HISTIDINE KINASE"/>
    <property type="match status" value="1"/>
</dbReference>
<dbReference type="CDD" id="cd06225">
    <property type="entry name" value="HAMP"/>
    <property type="match status" value="1"/>
</dbReference>
<dbReference type="GO" id="GO:0005886">
    <property type="term" value="C:plasma membrane"/>
    <property type="evidence" value="ECO:0007669"/>
    <property type="project" value="UniProtKB-SubCell"/>
</dbReference>
<dbReference type="SMART" id="SM00387">
    <property type="entry name" value="HATPase_c"/>
    <property type="match status" value="1"/>
</dbReference>
<evidence type="ECO:0000256" key="5">
    <source>
        <dbReference type="ARBA" id="ARBA00022553"/>
    </source>
</evidence>
<evidence type="ECO:0000256" key="11">
    <source>
        <dbReference type="ARBA" id="ARBA00023136"/>
    </source>
</evidence>
<evidence type="ECO:0000259" key="13">
    <source>
        <dbReference type="PROSITE" id="PS50109"/>
    </source>
</evidence>
<dbReference type="InterPro" id="IPR005467">
    <property type="entry name" value="His_kinase_dom"/>
</dbReference>